<dbReference type="SUPFAM" id="SSF46785">
    <property type="entry name" value="Winged helix' DNA-binding domain"/>
    <property type="match status" value="1"/>
</dbReference>
<evidence type="ECO:0000313" key="2">
    <source>
        <dbReference type="Proteomes" id="UP000604117"/>
    </source>
</evidence>
<organism evidence="1 2">
    <name type="scientific">Asanoa siamensis</name>
    <dbReference type="NCBI Taxonomy" id="926357"/>
    <lineage>
        <taxon>Bacteria</taxon>
        <taxon>Bacillati</taxon>
        <taxon>Actinomycetota</taxon>
        <taxon>Actinomycetes</taxon>
        <taxon>Micromonosporales</taxon>
        <taxon>Micromonosporaceae</taxon>
        <taxon>Asanoa</taxon>
    </lineage>
</organism>
<protein>
    <recommendedName>
        <fullName evidence="3">DNA-binding MarR family transcriptional regulator</fullName>
    </recommendedName>
</protein>
<dbReference type="Proteomes" id="UP000604117">
    <property type="component" value="Unassembled WGS sequence"/>
</dbReference>
<dbReference type="EMBL" id="BONE01000030">
    <property type="protein sequence ID" value="GIF74355.1"/>
    <property type="molecule type" value="Genomic_DNA"/>
</dbReference>
<dbReference type="RefSeq" id="WP_203714849.1">
    <property type="nucleotide sequence ID" value="NZ_BONE01000030.1"/>
</dbReference>
<sequence length="140" mass="14700">MTDFNAQLIGRTEKALNAILDRELAAIGITEPQWVALTLTVTGGSTGAEVLVGRIAQALRVDAATARQRLDELEAAGLTRITDGVAAATDQGTASWHQVRNAVAPITRTLWGDLPPADLATAGRVLTTVLARADTMLSAR</sequence>
<keyword evidence="2" id="KW-1185">Reference proteome</keyword>
<dbReference type="InterPro" id="IPR036388">
    <property type="entry name" value="WH-like_DNA-bd_sf"/>
</dbReference>
<reference evidence="1 2" key="1">
    <citation type="submission" date="2021-01" db="EMBL/GenBank/DDBJ databases">
        <title>Whole genome shotgun sequence of Asanoa siamensis NBRC 107932.</title>
        <authorList>
            <person name="Komaki H."/>
            <person name="Tamura T."/>
        </authorList>
    </citation>
    <scope>NUCLEOTIDE SEQUENCE [LARGE SCALE GENOMIC DNA]</scope>
    <source>
        <strain evidence="1 2">NBRC 107932</strain>
    </source>
</reference>
<dbReference type="InterPro" id="IPR036390">
    <property type="entry name" value="WH_DNA-bd_sf"/>
</dbReference>
<comment type="caution">
    <text evidence="1">The sequence shown here is derived from an EMBL/GenBank/DDBJ whole genome shotgun (WGS) entry which is preliminary data.</text>
</comment>
<accession>A0ABQ4CSU7</accession>
<name>A0ABQ4CSU7_9ACTN</name>
<gene>
    <name evidence="1" type="ORF">Asi02nite_38730</name>
</gene>
<evidence type="ECO:0008006" key="3">
    <source>
        <dbReference type="Google" id="ProtNLM"/>
    </source>
</evidence>
<dbReference type="Gene3D" id="1.10.10.10">
    <property type="entry name" value="Winged helix-like DNA-binding domain superfamily/Winged helix DNA-binding domain"/>
    <property type="match status" value="1"/>
</dbReference>
<proteinExistence type="predicted"/>
<evidence type="ECO:0000313" key="1">
    <source>
        <dbReference type="EMBL" id="GIF74355.1"/>
    </source>
</evidence>